<accession>A0ABV8TUE9</accession>
<keyword evidence="1" id="KW-0812">Transmembrane</keyword>
<protein>
    <recommendedName>
        <fullName evidence="4">NERD domain-containing protein</fullName>
    </recommendedName>
</protein>
<gene>
    <name evidence="2" type="ORF">ACFPET_02550</name>
</gene>
<dbReference type="Proteomes" id="UP001595823">
    <property type="component" value="Unassembled WGS sequence"/>
</dbReference>
<evidence type="ECO:0000313" key="2">
    <source>
        <dbReference type="EMBL" id="MFC4334073.1"/>
    </source>
</evidence>
<reference evidence="3" key="1">
    <citation type="journal article" date="2019" name="Int. J. Syst. Evol. Microbiol.">
        <title>The Global Catalogue of Microorganisms (GCM) 10K type strain sequencing project: providing services to taxonomists for standard genome sequencing and annotation.</title>
        <authorList>
            <consortium name="The Broad Institute Genomics Platform"/>
            <consortium name="The Broad Institute Genome Sequencing Center for Infectious Disease"/>
            <person name="Wu L."/>
            <person name="Ma J."/>
        </authorList>
    </citation>
    <scope>NUCLEOTIDE SEQUENCE [LARGE SCALE GENOMIC DNA]</scope>
    <source>
        <strain evidence="3">IBRC-M 10908</strain>
    </source>
</reference>
<dbReference type="RefSeq" id="WP_380617807.1">
    <property type="nucleotide sequence ID" value="NZ_JBHSDK010000002.1"/>
</dbReference>
<proteinExistence type="predicted"/>
<dbReference type="EMBL" id="JBHSDK010000002">
    <property type="protein sequence ID" value="MFC4334073.1"/>
    <property type="molecule type" value="Genomic_DNA"/>
</dbReference>
<keyword evidence="3" id="KW-1185">Reference proteome</keyword>
<name>A0ABV8TUE9_9ACTN</name>
<sequence>MNAGVAAQLGGDTALARSYRSDDLLADSVFVNVLVVLCWSLSSSLRTSTIITMRNPFRPSRNGRPERRPDEILPWWARSLSVVLGVAAAVVGSIGVLTSDNQAGTVAIVLVGAVLVLVGLQGTPIAALRSGEHAVDFERQLTAKVVEDAERSAAEDSPEVAAKYITKIQQILPDHERRRVDPYLWESQLRLAIQDLGYEVETTPHSMFSVGRLLPNLIIFDANGTMLSVLAKHADGGSIPNTWVWGKSRRWQRTFPQRPFVFITSEEIAMTRTLSARLEQVDSLVGLTQWLPNSTSSSLSTFLSKSFKRSLRMIRKDRQSER</sequence>
<feature type="transmembrane region" description="Helical" evidence="1">
    <location>
        <begin position="75"/>
        <end position="97"/>
    </location>
</feature>
<evidence type="ECO:0008006" key="4">
    <source>
        <dbReference type="Google" id="ProtNLM"/>
    </source>
</evidence>
<evidence type="ECO:0000256" key="1">
    <source>
        <dbReference type="SAM" id="Phobius"/>
    </source>
</evidence>
<organism evidence="2 3">
    <name type="scientific">Salininema proteolyticum</name>
    <dbReference type="NCBI Taxonomy" id="1607685"/>
    <lineage>
        <taxon>Bacteria</taxon>
        <taxon>Bacillati</taxon>
        <taxon>Actinomycetota</taxon>
        <taxon>Actinomycetes</taxon>
        <taxon>Glycomycetales</taxon>
        <taxon>Glycomycetaceae</taxon>
        <taxon>Salininema</taxon>
    </lineage>
</organism>
<keyword evidence="1" id="KW-0472">Membrane</keyword>
<keyword evidence="1" id="KW-1133">Transmembrane helix</keyword>
<feature type="transmembrane region" description="Helical" evidence="1">
    <location>
        <begin position="103"/>
        <end position="120"/>
    </location>
</feature>
<evidence type="ECO:0000313" key="3">
    <source>
        <dbReference type="Proteomes" id="UP001595823"/>
    </source>
</evidence>
<comment type="caution">
    <text evidence="2">The sequence shown here is derived from an EMBL/GenBank/DDBJ whole genome shotgun (WGS) entry which is preliminary data.</text>
</comment>